<reference evidence="1" key="1">
    <citation type="submission" date="2021-07" db="EMBL/GenBank/DDBJ databases">
        <title>Shewanella sp. YLB-07 whole genome sequence.</title>
        <authorList>
            <person name="Yu L."/>
        </authorList>
    </citation>
    <scope>NUCLEOTIDE SEQUENCE</scope>
    <source>
        <strain evidence="1">YLB-08</strain>
    </source>
</reference>
<dbReference type="EMBL" id="CP045503">
    <property type="protein sequence ID" value="QPG56259.1"/>
    <property type="molecule type" value="Genomic_DNA"/>
</dbReference>
<keyword evidence="2" id="KW-1185">Reference proteome</keyword>
<evidence type="ECO:0000313" key="2">
    <source>
        <dbReference type="Proteomes" id="UP000316416"/>
    </source>
</evidence>
<gene>
    <name evidence="1" type="ORF">FM038_001585</name>
</gene>
<protein>
    <submittedName>
        <fullName evidence="1">Uncharacterized protein</fullName>
    </submittedName>
</protein>
<dbReference type="Proteomes" id="UP000316416">
    <property type="component" value="Chromosome"/>
</dbReference>
<accession>A0ABX6V325</accession>
<sequence length="183" mass="20700">MILGKTIEQANEEALALNFLTSDELKELIATGLTELNAEILEVPEAQKEAVKNAIDSVSGWESFNIDGDDSQSSIRWLISKLADGYKAEEKLFMDLRSDEVFGLPIVSERGRCYIELIRPKTAFEAEKKQAGLDAKKKYKQSIKDKENQRMKSLARAKESFAYWEKYEQDQEVLAKEAASILS</sequence>
<organism evidence="1 2">
    <name type="scientific">Shewanella eurypsychrophilus</name>
    <dbReference type="NCBI Taxonomy" id="2593656"/>
    <lineage>
        <taxon>Bacteria</taxon>
        <taxon>Pseudomonadati</taxon>
        <taxon>Pseudomonadota</taxon>
        <taxon>Gammaproteobacteria</taxon>
        <taxon>Alteromonadales</taxon>
        <taxon>Shewanellaceae</taxon>
        <taxon>Shewanella</taxon>
    </lineage>
</organism>
<evidence type="ECO:0000313" key="1">
    <source>
        <dbReference type="EMBL" id="QPG56259.1"/>
    </source>
</evidence>
<name>A0ABX6V325_9GAMM</name>
<proteinExistence type="predicted"/>
<dbReference type="RefSeq" id="WP_142874863.1">
    <property type="nucleotide sequence ID" value="NZ_CP045503.2"/>
</dbReference>